<dbReference type="InterPro" id="IPR015797">
    <property type="entry name" value="NUDIX_hydrolase-like_dom_sf"/>
</dbReference>
<protein>
    <recommendedName>
        <fullName evidence="4">GDP-mannose pyrophosphatase</fullName>
    </recommendedName>
    <alternativeName>
        <fullName evidence="6">GDP-mannose hydrolase</fullName>
    </alternativeName>
    <alternativeName>
        <fullName evidence="7">GDPMK</fullName>
    </alternativeName>
</protein>
<dbReference type="AlphaFoldDB" id="C3X4W3"/>
<comment type="caution">
    <text evidence="9">The sequence shown here is derived from an EMBL/GenBank/DDBJ whole genome shotgun (WGS) entry which is preliminary data.</text>
</comment>
<dbReference type="PANTHER" id="PTHR11839:SF18">
    <property type="entry name" value="NUDIX HYDROLASE DOMAIN-CONTAINING PROTEIN"/>
    <property type="match status" value="1"/>
</dbReference>
<feature type="domain" description="Nudix hydrolase" evidence="8">
    <location>
        <begin position="53"/>
        <end position="182"/>
    </location>
</feature>
<evidence type="ECO:0000256" key="3">
    <source>
        <dbReference type="ARBA" id="ARBA00007275"/>
    </source>
</evidence>
<evidence type="ECO:0000313" key="9">
    <source>
        <dbReference type="EMBL" id="EEO28249.1"/>
    </source>
</evidence>
<dbReference type="PROSITE" id="PS00893">
    <property type="entry name" value="NUDIX_BOX"/>
    <property type="match status" value="1"/>
</dbReference>
<dbReference type="Proteomes" id="UP000003973">
    <property type="component" value="Unassembled WGS sequence"/>
</dbReference>
<dbReference type="Pfam" id="PF00293">
    <property type="entry name" value="NUDIX"/>
    <property type="match status" value="1"/>
</dbReference>
<dbReference type="Gene3D" id="3.90.79.10">
    <property type="entry name" value="Nucleoside Triphosphate Pyrophosphohydrolase"/>
    <property type="match status" value="1"/>
</dbReference>
<dbReference type="PANTHER" id="PTHR11839">
    <property type="entry name" value="UDP/ADP-SUGAR PYROPHOSPHATASE"/>
    <property type="match status" value="1"/>
</dbReference>
<gene>
    <name evidence="9" type="ORF">OFAG_01402</name>
</gene>
<evidence type="ECO:0000256" key="5">
    <source>
        <dbReference type="ARBA" id="ARBA00022801"/>
    </source>
</evidence>
<evidence type="ECO:0000256" key="4">
    <source>
        <dbReference type="ARBA" id="ARBA00016377"/>
    </source>
</evidence>
<proteinExistence type="inferred from homology"/>
<evidence type="ECO:0000313" key="10">
    <source>
        <dbReference type="Proteomes" id="UP000003973"/>
    </source>
</evidence>
<dbReference type="InterPro" id="IPR020084">
    <property type="entry name" value="NUDIX_hydrolase_CS"/>
</dbReference>
<evidence type="ECO:0000256" key="2">
    <source>
        <dbReference type="ARBA" id="ARBA00001946"/>
    </source>
</evidence>
<dbReference type="InterPro" id="IPR000086">
    <property type="entry name" value="NUDIX_hydrolase_dom"/>
</dbReference>
<evidence type="ECO:0000256" key="1">
    <source>
        <dbReference type="ARBA" id="ARBA00000847"/>
    </source>
</evidence>
<keyword evidence="10" id="KW-1185">Reference proteome</keyword>
<dbReference type="EMBL" id="ACDP02000006">
    <property type="protein sequence ID" value="EEO28249.1"/>
    <property type="molecule type" value="Genomic_DNA"/>
</dbReference>
<dbReference type="GO" id="GO:0019693">
    <property type="term" value="P:ribose phosphate metabolic process"/>
    <property type="evidence" value="ECO:0007669"/>
    <property type="project" value="TreeGrafter"/>
</dbReference>
<comment type="cofactor">
    <cofactor evidence="2">
        <name>Mg(2+)</name>
        <dbReference type="ChEBI" id="CHEBI:18420"/>
    </cofactor>
</comment>
<evidence type="ECO:0000256" key="7">
    <source>
        <dbReference type="ARBA" id="ARBA00032272"/>
    </source>
</evidence>
<reference evidence="9" key="1">
    <citation type="submission" date="2011-10" db="EMBL/GenBank/DDBJ databases">
        <title>The Genome Sequence of Oxalobacter formigenes HOxBLS.</title>
        <authorList>
            <consortium name="The Broad Institute Genome Sequencing Platform"/>
            <person name="Earl A."/>
            <person name="Ward D."/>
            <person name="Feldgarden M."/>
            <person name="Gevers D."/>
            <person name="Allison M.J."/>
            <person name="Humphrey S."/>
            <person name="Young S.K."/>
            <person name="Zeng Q."/>
            <person name="Gargeya S."/>
            <person name="Fitzgerald M."/>
            <person name="Haas B."/>
            <person name="Abouelleil A."/>
            <person name="Alvarado L."/>
            <person name="Arachchi H.M."/>
            <person name="Berlin A."/>
            <person name="Brown A."/>
            <person name="Chapman S.B."/>
            <person name="Chen Z."/>
            <person name="Dunbar C."/>
            <person name="Freedman E."/>
            <person name="Gearin G."/>
            <person name="Goldberg J."/>
            <person name="Griggs A."/>
            <person name="Gujja S."/>
            <person name="Heiman D."/>
            <person name="Howarth C."/>
            <person name="Larson L."/>
            <person name="Lui A."/>
            <person name="MacDonald P.J.P."/>
            <person name="Montmayeur A."/>
            <person name="Murphy C."/>
            <person name="Neiman D."/>
            <person name="Pearson M."/>
            <person name="Priest M."/>
            <person name="Roberts A."/>
            <person name="Saif S."/>
            <person name="Shea T."/>
            <person name="Shenoy N."/>
            <person name="Sisk P."/>
            <person name="Stolte C."/>
            <person name="Sykes S."/>
            <person name="Wortman J."/>
            <person name="Nusbaum C."/>
            <person name="Birren B."/>
        </authorList>
    </citation>
    <scope>NUCLEOTIDE SEQUENCE [LARGE SCALE GENOMIC DNA]</scope>
    <source>
        <strain evidence="9">HOxBLS</strain>
    </source>
</reference>
<organism evidence="9 10">
    <name type="scientific">Oxalobacter paraformigenes</name>
    <dbReference type="NCBI Taxonomy" id="556268"/>
    <lineage>
        <taxon>Bacteria</taxon>
        <taxon>Pseudomonadati</taxon>
        <taxon>Pseudomonadota</taxon>
        <taxon>Betaproteobacteria</taxon>
        <taxon>Burkholderiales</taxon>
        <taxon>Oxalobacteraceae</taxon>
        <taxon>Oxalobacter</taxon>
    </lineage>
</organism>
<evidence type="ECO:0000256" key="6">
    <source>
        <dbReference type="ARBA" id="ARBA00032162"/>
    </source>
</evidence>
<comment type="similarity">
    <text evidence="3">Belongs to the Nudix hydrolase family. NudK subfamily.</text>
</comment>
<keyword evidence="5" id="KW-0378">Hydrolase</keyword>
<evidence type="ECO:0000259" key="8">
    <source>
        <dbReference type="PROSITE" id="PS51462"/>
    </source>
</evidence>
<dbReference type="SUPFAM" id="SSF55811">
    <property type="entry name" value="Nudix"/>
    <property type="match status" value="1"/>
</dbReference>
<sequence>MKSQSNDGHSGFSDEELIENYLDGETVYKGSFFNVQKDRIRLPDGGVATREYIRHPGAVVVLPLFDDGTVLVERQFRYPLNRIFIEFPAGKIDKGEDKLACAKRELEEETGYRASDWRFVTTIHNAIGYSDEQLFIYLARNPEAGDAHPDEEEFIQTFRLPVAALLEWVRTGKVTDVKTIIGAFWLEKIVGGQWSAQKIV</sequence>
<dbReference type="GO" id="GO:0005829">
    <property type="term" value="C:cytosol"/>
    <property type="evidence" value="ECO:0007669"/>
    <property type="project" value="TreeGrafter"/>
</dbReference>
<dbReference type="HOGENOM" id="CLU_062658_5_0_4"/>
<dbReference type="eggNOG" id="COG0494">
    <property type="taxonomic scope" value="Bacteria"/>
</dbReference>
<dbReference type="RefSeq" id="WP_005877809.1">
    <property type="nucleotide sequence ID" value="NZ_CABMNL010000001.1"/>
</dbReference>
<dbReference type="GO" id="GO:0016787">
    <property type="term" value="F:hydrolase activity"/>
    <property type="evidence" value="ECO:0007669"/>
    <property type="project" value="UniProtKB-KW"/>
</dbReference>
<comment type="catalytic activity">
    <reaction evidence="1">
        <text>GDP-alpha-D-mannose + H2O = alpha-D-mannose 1-phosphate + GMP + 2 H(+)</text>
        <dbReference type="Rhea" id="RHEA:27978"/>
        <dbReference type="ChEBI" id="CHEBI:15377"/>
        <dbReference type="ChEBI" id="CHEBI:15378"/>
        <dbReference type="ChEBI" id="CHEBI:57527"/>
        <dbReference type="ChEBI" id="CHEBI:58115"/>
        <dbReference type="ChEBI" id="CHEBI:58409"/>
    </reaction>
</comment>
<name>C3X4W3_9BURK</name>
<accession>C3X4W3</accession>
<dbReference type="GO" id="GO:0006753">
    <property type="term" value="P:nucleoside phosphate metabolic process"/>
    <property type="evidence" value="ECO:0007669"/>
    <property type="project" value="TreeGrafter"/>
</dbReference>
<dbReference type="PROSITE" id="PS51462">
    <property type="entry name" value="NUDIX"/>
    <property type="match status" value="1"/>
</dbReference>